<comment type="similarity">
    <text evidence="1">Belongs to the peptidase C19 family.</text>
</comment>
<dbReference type="PROSITE" id="PS50235">
    <property type="entry name" value="USP_3"/>
    <property type="match status" value="1"/>
</dbReference>
<dbReference type="PROSITE" id="PS00972">
    <property type="entry name" value="USP_1"/>
    <property type="match status" value="1"/>
</dbReference>
<dbReference type="Proteomes" id="UP001497444">
    <property type="component" value="Chromosome 4"/>
</dbReference>
<evidence type="ECO:0000256" key="4">
    <source>
        <dbReference type="ARBA" id="ARBA00022833"/>
    </source>
</evidence>
<protein>
    <recommendedName>
        <fullName evidence="12">Ubiquitin carboxyl-terminal hydrolase</fullName>
    </recommendedName>
</protein>
<dbReference type="Pfam" id="PF00443">
    <property type="entry name" value="UCH"/>
    <property type="match status" value="1"/>
</dbReference>
<feature type="compositionally biased region" description="Polar residues" evidence="6">
    <location>
        <begin position="260"/>
        <end position="279"/>
    </location>
</feature>
<dbReference type="InterPro" id="IPR018200">
    <property type="entry name" value="USP_CS"/>
</dbReference>
<feature type="region of interest" description="Disordered" evidence="6">
    <location>
        <begin position="758"/>
        <end position="796"/>
    </location>
</feature>
<dbReference type="InterPro" id="IPR038765">
    <property type="entry name" value="Papain-like_cys_pep_sf"/>
</dbReference>
<keyword evidence="7" id="KW-0472">Membrane</keyword>
<keyword evidence="7" id="KW-0812">Transmembrane</keyword>
<feature type="region of interest" description="Disordered" evidence="6">
    <location>
        <begin position="154"/>
        <end position="296"/>
    </location>
</feature>
<keyword evidence="2" id="KW-0479">Metal-binding</keyword>
<evidence type="ECO:0000256" key="1">
    <source>
        <dbReference type="ARBA" id="ARBA00009085"/>
    </source>
</evidence>
<keyword evidence="3 5" id="KW-0863">Zinc-finger</keyword>
<dbReference type="Gene3D" id="3.90.70.10">
    <property type="entry name" value="Cysteine proteinases"/>
    <property type="match status" value="1"/>
</dbReference>
<organism evidence="10 11">
    <name type="scientific">Sphagnum jensenii</name>
    <dbReference type="NCBI Taxonomy" id="128206"/>
    <lineage>
        <taxon>Eukaryota</taxon>
        <taxon>Viridiplantae</taxon>
        <taxon>Streptophyta</taxon>
        <taxon>Embryophyta</taxon>
        <taxon>Bryophyta</taxon>
        <taxon>Sphagnophytina</taxon>
        <taxon>Sphagnopsida</taxon>
        <taxon>Sphagnales</taxon>
        <taxon>Sphagnaceae</taxon>
        <taxon>Sphagnum</taxon>
    </lineage>
</organism>
<evidence type="ECO:0008006" key="12">
    <source>
        <dbReference type="Google" id="ProtNLM"/>
    </source>
</evidence>
<proteinExistence type="inferred from homology"/>
<evidence type="ECO:0000313" key="11">
    <source>
        <dbReference type="Proteomes" id="UP001497444"/>
    </source>
</evidence>
<dbReference type="InterPro" id="IPR028889">
    <property type="entry name" value="USP"/>
</dbReference>
<reference evidence="10" key="1">
    <citation type="submission" date="2024-02" db="EMBL/GenBank/DDBJ databases">
        <authorList>
            <consortium name="ELIXIR-Norway"/>
            <consortium name="Elixir Norway"/>
        </authorList>
    </citation>
    <scope>NUCLEOTIDE SEQUENCE</scope>
</reference>
<evidence type="ECO:0000256" key="6">
    <source>
        <dbReference type="SAM" id="MobiDB-lite"/>
    </source>
</evidence>
<evidence type="ECO:0000259" key="8">
    <source>
        <dbReference type="PROSITE" id="PS50235"/>
    </source>
</evidence>
<feature type="domain" description="USP" evidence="8">
    <location>
        <begin position="449"/>
        <end position="755"/>
    </location>
</feature>
<accession>A0ABP0X120</accession>
<sequence length="1147" mass="128227">MQELVELDIPAVLLALLILGAVIAVVRVVILRSRKSSKAREEEFRRLQRLAAEEQARAEADWEEEYRRLKQSEVSRKNELRRRTTEGEGGVYWKKQHTAEFDDEAAAAAAPQQTRRAADVGSRIQAAAELEANLRKQQELEAAVNRKKQQEAELEEAVSRKKQELEALTREQAEFESANRKKRAEEEAARIKKQEELEAERRMQAENEAAKRREQAEEEAKKKLKEKADREAHLQRQQAELEAASQKEDPREEAKPGSQAEEQANYTKSVPQLQQQQGEVSRKPPPEPKKKHMVGGAGGGGRYFCAVCGKLTKRRCKQCKRVHYCSTECQLHHWIAGHKYECRGVDTGSPGSLDTDSRTFSEVPSPMSSRSENYKTFSDFTDMGSVANELGASAAATATSFRGPAHNPKLPSATVSDGRQHSNKPKKILFPYDQFVELFKWDILNVPPCGLINCGNSCFANVVLQCLNYTQPLTAYFLEGRHGESCTRRDWCFMCELQKHVQKVRRSQSPFAPINILSRIQKIGSHLGYGRQEDAHEFMRFAIDLMQMICLDTAGGEKAVDVSIQETSLIYRIFGGCLQSQVKCMQCLHESNRYEPMMDLAVEIQGNVKSLEDALGQFTSTELLDGVNKYECDHCNSFVNAHKRLTVYEAPNILTVALKRFQGGKFGKLNKRVTFPEVLDMVPYMSGEGDKPPLYHLYAVVVHLDVSNASDSGHYICYIKNSLGHWYKIDDSKVKKVDLFEVTSQRAYMLFYARSSARPPRVTGDGTAADGRLAGGQQSNESGRGTVRVERQRSSLYSLKSSPQPMELIRSIPDDAGSNGSGWYRVGASSIQQNWSSDSGLDAQKKFVNRDSSVPLSSGDAEITENGIALAARGGKSKANSSKVISISNNSSVGFQSLSGNLEHCLSFRLSGQPWDVTDVVNQPLWSPRKGLGKLVKQRLFKGLSLGFFLKRFEKHNMTALVSGSDSCAQQPCPAFTCPKVCVDSCHACFLLDKHNQMQSPEEPDNVFKGLWEKFFPEQTQHQLKDSSSSSVSGLVGPEFFRLFEESCSRHLEINNEVQKVQGGGIMMNVQNCMGVLSKVLPSGEVDFCCCSKSDFSHYFWTPGEQKNLNVFKDNNNAEVMTCGDFSLSSLARSSSIQGMFHPIQVR</sequence>
<dbReference type="PROSITE" id="PS50865">
    <property type="entry name" value="ZF_MYND_2"/>
    <property type="match status" value="1"/>
</dbReference>
<dbReference type="SUPFAM" id="SSF144232">
    <property type="entry name" value="HIT/MYND zinc finger-like"/>
    <property type="match status" value="1"/>
</dbReference>
<keyword evidence="11" id="KW-1185">Reference proteome</keyword>
<feature type="compositionally biased region" description="Basic and acidic residues" evidence="6">
    <location>
        <begin position="245"/>
        <end position="255"/>
    </location>
</feature>
<dbReference type="PANTHER" id="PTHR24006:SF677">
    <property type="entry name" value="UBIQUITIN CARBOXYL-TERMINAL HYDROLASE 19"/>
    <property type="match status" value="1"/>
</dbReference>
<dbReference type="InterPro" id="IPR002893">
    <property type="entry name" value="Znf_MYND"/>
</dbReference>
<name>A0ABP0X120_9BRYO</name>
<dbReference type="InterPro" id="IPR001394">
    <property type="entry name" value="Peptidase_C19_UCH"/>
</dbReference>
<dbReference type="CDD" id="cd02661">
    <property type="entry name" value="Peptidase_C19E"/>
    <property type="match status" value="1"/>
</dbReference>
<dbReference type="SUPFAM" id="SSF54001">
    <property type="entry name" value="Cysteine proteinases"/>
    <property type="match status" value="1"/>
</dbReference>
<gene>
    <name evidence="10" type="ORF">CSSPJE1EN1_LOCUS17184</name>
</gene>
<feature type="compositionally biased region" description="Basic and acidic residues" evidence="6">
    <location>
        <begin position="157"/>
        <end position="234"/>
    </location>
</feature>
<evidence type="ECO:0000256" key="7">
    <source>
        <dbReference type="SAM" id="Phobius"/>
    </source>
</evidence>
<dbReference type="CDD" id="cd06503">
    <property type="entry name" value="ATP-synt_Fo_b"/>
    <property type="match status" value="1"/>
</dbReference>
<keyword evidence="7" id="KW-1133">Transmembrane helix</keyword>
<dbReference type="EMBL" id="OZ020099">
    <property type="protein sequence ID" value="CAK9271706.1"/>
    <property type="molecule type" value="Genomic_DNA"/>
</dbReference>
<dbReference type="InterPro" id="IPR050164">
    <property type="entry name" value="Peptidase_C19"/>
</dbReference>
<dbReference type="Pfam" id="PF01753">
    <property type="entry name" value="zf-MYND"/>
    <property type="match status" value="1"/>
</dbReference>
<dbReference type="PROSITE" id="PS01360">
    <property type="entry name" value="ZF_MYND_1"/>
    <property type="match status" value="1"/>
</dbReference>
<keyword evidence="4" id="KW-0862">Zinc</keyword>
<evidence type="ECO:0000256" key="3">
    <source>
        <dbReference type="ARBA" id="ARBA00022771"/>
    </source>
</evidence>
<evidence type="ECO:0000313" key="10">
    <source>
        <dbReference type="EMBL" id="CAK9271706.1"/>
    </source>
</evidence>
<evidence type="ECO:0000256" key="2">
    <source>
        <dbReference type="ARBA" id="ARBA00022723"/>
    </source>
</evidence>
<evidence type="ECO:0000256" key="5">
    <source>
        <dbReference type="PROSITE-ProRule" id="PRU00134"/>
    </source>
</evidence>
<feature type="region of interest" description="Disordered" evidence="6">
    <location>
        <begin position="400"/>
        <end position="422"/>
    </location>
</feature>
<feature type="domain" description="MYND-type" evidence="9">
    <location>
        <begin position="305"/>
        <end position="342"/>
    </location>
</feature>
<feature type="transmembrane region" description="Helical" evidence="7">
    <location>
        <begin position="12"/>
        <end position="30"/>
    </location>
</feature>
<evidence type="ECO:0000259" key="9">
    <source>
        <dbReference type="PROSITE" id="PS50865"/>
    </source>
</evidence>
<dbReference type="Gene3D" id="6.10.140.2220">
    <property type="match status" value="1"/>
</dbReference>
<dbReference type="PANTHER" id="PTHR24006">
    <property type="entry name" value="UBIQUITIN CARBOXYL-TERMINAL HYDROLASE"/>
    <property type="match status" value="1"/>
</dbReference>